<dbReference type="Proteomes" id="UP000186997">
    <property type="component" value="Unassembled WGS sequence"/>
</dbReference>
<dbReference type="Gene3D" id="3.90.950.10">
    <property type="match status" value="1"/>
</dbReference>
<dbReference type="STRING" id="287098.SAMN05421665_1399"/>
<proteinExistence type="inferred from homology"/>
<evidence type="ECO:0000256" key="4">
    <source>
        <dbReference type="HAMAP-Rule" id="MF_00528"/>
    </source>
</evidence>
<organism evidence="5 6">
    <name type="scientific">Yoonia rosea</name>
    <dbReference type="NCBI Taxonomy" id="287098"/>
    <lineage>
        <taxon>Bacteria</taxon>
        <taxon>Pseudomonadati</taxon>
        <taxon>Pseudomonadota</taxon>
        <taxon>Alphaproteobacteria</taxon>
        <taxon>Rhodobacterales</taxon>
        <taxon>Paracoccaceae</taxon>
        <taxon>Yoonia</taxon>
    </lineage>
</organism>
<comment type="catalytic activity">
    <reaction evidence="4">
        <text>dTTP + H2O = dTMP + diphosphate + H(+)</text>
        <dbReference type="Rhea" id="RHEA:28534"/>
        <dbReference type="ChEBI" id="CHEBI:15377"/>
        <dbReference type="ChEBI" id="CHEBI:15378"/>
        <dbReference type="ChEBI" id="CHEBI:33019"/>
        <dbReference type="ChEBI" id="CHEBI:37568"/>
        <dbReference type="ChEBI" id="CHEBI:63528"/>
        <dbReference type="EC" id="3.6.1.9"/>
    </reaction>
</comment>
<comment type="subcellular location">
    <subcellularLocation>
        <location evidence="4">Cytoplasm</location>
    </subcellularLocation>
</comment>
<dbReference type="OrthoDB" id="9807767at2"/>
<protein>
    <recommendedName>
        <fullName evidence="4">dTTP/UTP pyrophosphatase</fullName>
        <shortName evidence="4">dTTPase/UTPase</shortName>
        <ecNumber evidence="4">3.6.1.9</ecNumber>
    </recommendedName>
    <alternativeName>
        <fullName evidence="4">Nucleoside triphosphate pyrophosphatase</fullName>
    </alternativeName>
    <alternativeName>
        <fullName evidence="4">Nucleotide pyrophosphatase</fullName>
        <shortName evidence="4">Nucleotide PPase</shortName>
    </alternativeName>
</protein>
<comment type="catalytic activity">
    <reaction evidence="4">
        <text>UTP + H2O = UMP + diphosphate + H(+)</text>
        <dbReference type="Rhea" id="RHEA:29395"/>
        <dbReference type="ChEBI" id="CHEBI:15377"/>
        <dbReference type="ChEBI" id="CHEBI:15378"/>
        <dbReference type="ChEBI" id="CHEBI:33019"/>
        <dbReference type="ChEBI" id="CHEBI:46398"/>
        <dbReference type="ChEBI" id="CHEBI:57865"/>
        <dbReference type="EC" id="3.6.1.9"/>
    </reaction>
</comment>
<feature type="site" description="Important for substrate specificity" evidence="4">
    <location>
        <position position="20"/>
    </location>
</feature>
<evidence type="ECO:0000256" key="3">
    <source>
        <dbReference type="ARBA" id="ARBA00023080"/>
    </source>
</evidence>
<evidence type="ECO:0000313" key="6">
    <source>
        <dbReference type="Proteomes" id="UP000186997"/>
    </source>
</evidence>
<feature type="site" description="Important for substrate specificity" evidence="4">
    <location>
        <position position="160"/>
    </location>
</feature>
<dbReference type="GO" id="GO:0036221">
    <property type="term" value="F:UTP diphosphatase activity"/>
    <property type="evidence" value="ECO:0007669"/>
    <property type="project" value="RHEA"/>
</dbReference>
<accession>A0A1R3WVK9</accession>
<keyword evidence="2 4" id="KW-0378">Hydrolase</keyword>
<dbReference type="EMBL" id="FTPR01000001">
    <property type="protein sequence ID" value="SIT82166.1"/>
    <property type="molecule type" value="Genomic_DNA"/>
</dbReference>
<feature type="active site" description="Proton acceptor" evidence="4">
    <location>
        <position position="77"/>
    </location>
</feature>
<dbReference type="GO" id="GO:0009117">
    <property type="term" value="P:nucleotide metabolic process"/>
    <property type="evidence" value="ECO:0007669"/>
    <property type="project" value="UniProtKB-KW"/>
</dbReference>
<reference evidence="6" key="1">
    <citation type="submission" date="2017-01" db="EMBL/GenBank/DDBJ databases">
        <authorList>
            <person name="Varghese N."/>
            <person name="Submissions S."/>
        </authorList>
    </citation>
    <scope>NUCLEOTIDE SEQUENCE [LARGE SCALE GENOMIC DNA]</scope>
    <source>
        <strain evidence="6">DSM 29591</strain>
    </source>
</reference>
<dbReference type="InterPro" id="IPR003697">
    <property type="entry name" value="Maf-like"/>
</dbReference>
<gene>
    <name evidence="5" type="ORF">SAMN05421665_1399</name>
</gene>
<evidence type="ECO:0000313" key="5">
    <source>
        <dbReference type="EMBL" id="SIT82166.1"/>
    </source>
</evidence>
<dbReference type="InterPro" id="IPR029001">
    <property type="entry name" value="ITPase-like_fam"/>
</dbReference>
<dbReference type="EC" id="3.6.1.9" evidence="4"/>
<comment type="similarity">
    <text evidence="4">Belongs to the Maf family. YhdE subfamily.</text>
</comment>
<dbReference type="GO" id="GO:0036218">
    <property type="term" value="F:dTTP diphosphatase activity"/>
    <property type="evidence" value="ECO:0007669"/>
    <property type="project" value="RHEA"/>
</dbReference>
<dbReference type="NCBIfam" id="TIGR00172">
    <property type="entry name" value="maf"/>
    <property type="match status" value="1"/>
</dbReference>
<dbReference type="GO" id="GO:0005737">
    <property type="term" value="C:cytoplasm"/>
    <property type="evidence" value="ECO:0007669"/>
    <property type="project" value="UniProtKB-SubCell"/>
</dbReference>
<comment type="function">
    <text evidence="4">Nucleoside triphosphate pyrophosphatase that hydrolyzes dTTP and UTP. May have a dual role in cell division arrest and in preventing the incorporation of modified nucleotides into cellular nucleic acids.</text>
</comment>
<comment type="caution">
    <text evidence="4">Lacks conserved residue(s) required for the propagation of feature annotation.</text>
</comment>
<name>A0A1R3WVK9_9RHOB</name>
<dbReference type="RefSeq" id="WP_076658956.1">
    <property type="nucleotide sequence ID" value="NZ_FTPR01000001.1"/>
</dbReference>
<dbReference type="PANTHER" id="PTHR43213">
    <property type="entry name" value="BIFUNCTIONAL DTTP/UTP PYROPHOSPHATASE/METHYLTRANSFERASE PROTEIN-RELATED"/>
    <property type="match status" value="1"/>
</dbReference>
<dbReference type="HAMAP" id="MF_00528">
    <property type="entry name" value="Maf"/>
    <property type="match status" value="1"/>
</dbReference>
<dbReference type="AlphaFoldDB" id="A0A1R3WVK9"/>
<feature type="site" description="Important for substrate specificity" evidence="4">
    <location>
        <position position="78"/>
    </location>
</feature>
<dbReference type="CDD" id="cd00555">
    <property type="entry name" value="Maf"/>
    <property type="match status" value="1"/>
</dbReference>
<dbReference type="SUPFAM" id="SSF52972">
    <property type="entry name" value="ITPase-like"/>
    <property type="match status" value="1"/>
</dbReference>
<evidence type="ECO:0000256" key="2">
    <source>
        <dbReference type="ARBA" id="ARBA00022801"/>
    </source>
</evidence>
<keyword evidence="6" id="KW-1185">Reference proteome</keyword>
<comment type="cofactor">
    <cofactor evidence="1 4">
        <name>a divalent metal cation</name>
        <dbReference type="ChEBI" id="CHEBI:60240"/>
    </cofactor>
</comment>
<keyword evidence="3 4" id="KW-0546">Nucleotide metabolism</keyword>
<keyword evidence="4" id="KW-0963">Cytoplasm</keyword>
<sequence>MTTLPPDPALKLVLGSGSPRRLELLAQLGLTPSAVRPPDIDEDVRKGELPRDYVKRIAAEKVAAVPAGADEVVLCADTTVALGRRIMGKPADAAEAAQFLFALSGRRHKVITALAVKRDGQIWTKDVQSTVAFKQLSDAEVNTYLASGDWRGKAGGYAIQGPAGAFIPWINGSYTGIVGLPLTETAGLLTAAGVVLYGGGA</sequence>
<dbReference type="Pfam" id="PF02545">
    <property type="entry name" value="Maf"/>
    <property type="match status" value="1"/>
</dbReference>
<evidence type="ECO:0000256" key="1">
    <source>
        <dbReference type="ARBA" id="ARBA00001968"/>
    </source>
</evidence>
<dbReference type="PIRSF" id="PIRSF006305">
    <property type="entry name" value="Maf"/>
    <property type="match status" value="1"/>
</dbReference>
<dbReference type="PANTHER" id="PTHR43213:SF5">
    <property type="entry name" value="BIFUNCTIONAL DTTP_UTP PYROPHOSPHATASE_METHYLTRANSFERASE PROTEIN-RELATED"/>
    <property type="match status" value="1"/>
</dbReference>